<keyword evidence="3" id="KW-1185">Reference proteome</keyword>
<name>A0AAV7I7D8_COTGL</name>
<gene>
    <name evidence="2" type="ORF">KQX54_017254</name>
</gene>
<feature type="region of interest" description="Disordered" evidence="1">
    <location>
        <begin position="243"/>
        <end position="265"/>
    </location>
</feature>
<feature type="compositionally biased region" description="Low complexity" evidence="1">
    <location>
        <begin position="244"/>
        <end position="258"/>
    </location>
</feature>
<reference evidence="2 3" key="1">
    <citation type="journal article" date="2021" name="J. Hered.">
        <title>A chromosome-level genome assembly of the parasitoid wasp, Cotesia glomerata (Hymenoptera: Braconidae).</title>
        <authorList>
            <person name="Pinto B.J."/>
            <person name="Weis J.J."/>
            <person name="Gamble T."/>
            <person name="Ode P.J."/>
            <person name="Paul R."/>
            <person name="Zaspel J.M."/>
        </authorList>
    </citation>
    <scope>NUCLEOTIDE SEQUENCE [LARGE SCALE GENOMIC DNA]</scope>
    <source>
        <strain evidence="2">CgM1</strain>
    </source>
</reference>
<comment type="caution">
    <text evidence="2">The sequence shown here is derived from an EMBL/GenBank/DDBJ whole genome shotgun (WGS) entry which is preliminary data.</text>
</comment>
<evidence type="ECO:0000256" key="1">
    <source>
        <dbReference type="SAM" id="MobiDB-lite"/>
    </source>
</evidence>
<dbReference type="Proteomes" id="UP000826195">
    <property type="component" value="Unassembled WGS sequence"/>
</dbReference>
<evidence type="ECO:0000313" key="2">
    <source>
        <dbReference type="EMBL" id="KAH0547144.1"/>
    </source>
</evidence>
<evidence type="ECO:0000313" key="3">
    <source>
        <dbReference type="Proteomes" id="UP000826195"/>
    </source>
</evidence>
<organism evidence="2 3">
    <name type="scientific">Cotesia glomerata</name>
    <name type="common">Lepidopteran parasitic wasp</name>
    <name type="synonym">Apanteles glomeratus</name>
    <dbReference type="NCBI Taxonomy" id="32391"/>
    <lineage>
        <taxon>Eukaryota</taxon>
        <taxon>Metazoa</taxon>
        <taxon>Ecdysozoa</taxon>
        <taxon>Arthropoda</taxon>
        <taxon>Hexapoda</taxon>
        <taxon>Insecta</taxon>
        <taxon>Pterygota</taxon>
        <taxon>Neoptera</taxon>
        <taxon>Endopterygota</taxon>
        <taxon>Hymenoptera</taxon>
        <taxon>Apocrita</taxon>
        <taxon>Ichneumonoidea</taxon>
        <taxon>Braconidae</taxon>
        <taxon>Microgastrinae</taxon>
        <taxon>Cotesia</taxon>
    </lineage>
</organism>
<sequence>MEEVYAKISFVELTPDILVPYEWPVGRVYDVVLSTGNEIIMQNTQEDPILQVDGIPARLYRYVRMQRFYHVFKKIPREDVFGCYVYDIALSDDQNKDSMKGYSGTNSCDDSKPRRTCSYLEDYTISYYYVPHRSRRELLNMDPNAHAMHRNKFSEIKKIVRKKIDGVTVKKESISKSTEGTDGKQKLVNSEFKDSAQTSTSSTSTLKLFLRQKVFKPKNPGNKAEDSSTETVEKASIFARLKMSDSSDSSTSGGTDTTFISEASD</sequence>
<dbReference type="EMBL" id="JAHXZJ010002237">
    <property type="protein sequence ID" value="KAH0547144.1"/>
    <property type="molecule type" value="Genomic_DNA"/>
</dbReference>
<proteinExistence type="predicted"/>
<dbReference type="AlphaFoldDB" id="A0AAV7I7D8"/>
<accession>A0AAV7I7D8</accession>
<protein>
    <submittedName>
        <fullName evidence="2">Uncharacterized protein</fullName>
    </submittedName>
</protein>